<evidence type="ECO:0000256" key="11">
    <source>
        <dbReference type="PROSITE-ProRule" id="PRU01360"/>
    </source>
</evidence>
<evidence type="ECO:0000256" key="3">
    <source>
        <dbReference type="ARBA" id="ARBA00022448"/>
    </source>
</evidence>
<comment type="similarity">
    <text evidence="2 11 13">Belongs to the TonB-dependent receptor family.</text>
</comment>
<name>A0A0P6W7Z5_9HYPH</name>
<dbReference type="CDD" id="cd01347">
    <property type="entry name" value="ligand_gated_channel"/>
    <property type="match status" value="1"/>
</dbReference>
<keyword evidence="10 11" id="KW-0998">Cell outer membrane</keyword>
<dbReference type="AlphaFoldDB" id="A0A0P6W7Z5"/>
<dbReference type="Gene3D" id="2.170.130.10">
    <property type="entry name" value="TonB-dependent receptor, plug domain"/>
    <property type="match status" value="1"/>
</dbReference>
<feature type="short sequence motif" description="TonB C-terminal box" evidence="12">
    <location>
        <begin position="705"/>
        <end position="722"/>
    </location>
</feature>
<evidence type="ECO:0000256" key="13">
    <source>
        <dbReference type="RuleBase" id="RU003357"/>
    </source>
</evidence>
<evidence type="ECO:0000256" key="1">
    <source>
        <dbReference type="ARBA" id="ARBA00004571"/>
    </source>
</evidence>
<dbReference type="Gene3D" id="2.40.170.20">
    <property type="entry name" value="TonB-dependent receptor, beta-barrel domain"/>
    <property type="match status" value="1"/>
</dbReference>
<keyword evidence="18" id="KW-1185">Reference proteome</keyword>
<dbReference type="GO" id="GO:0015344">
    <property type="term" value="F:siderophore uptake transmembrane transporter activity"/>
    <property type="evidence" value="ECO:0007669"/>
    <property type="project" value="TreeGrafter"/>
</dbReference>
<dbReference type="InterPro" id="IPR010949">
    <property type="entry name" value="TonB_Hb/transfer/lactofer_rcpt"/>
</dbReference>
<feature type="domain" description="TonB-dependent receptor plug" evidence="16">
    <location>
        <begin position="46"/>
        <end position="156"/>
    </location>
</feature>
<dbReference type="RefSeq" id="WP_054359656.1">
    <property type="nucleotide sequence ID" value="NZ_LJYW01000001.1"/>
</dbReference>
<dbReference type="Proteomes" id="UP000048984">
    <property type="component" value="Unassembled WGS sequence"/>
</dbReference>
<evidence type="ECO:0000256" key="8">
    <source>
        <dbReference type="ARBA" id="ARBA00023136"/>
    </source>
</evidence>
<accession>A0A0P6W7Z5</accession>
<keyword evidence="6 14" id="KW-0732">Signal</keyword>
<evidence type="ECO:0000259" key="16">
    <source>
        <dbReference type="Pfam" id="PF07715"/>
    </source>
</evidence>
<keyword evidence="8 11" id="KW-0472">Membrane</keyword>
<gene>
    <name evidence="17" type="ORF">ABB55_15740</name>
</gene>
<reference evidence="17 18" key="1">
    <citation type="submission" date="2015-09" db="EMBL/GenBank/DDBJ databases">
        <authorList>
            <person name="Jackson K.R."/>
            <person name="Lunt B.L."/>
            <person name="Fisher J.N.B."/>
            <person name="Gardner A.V."/>
            <person name="Bailey M.E."/>
            <person name="Deus L.M."/>
            <person name="Earl A.S."/>
            <person name="Gibby P.D."/>
            <person name="Hartmann K.A."/>
            <person name="Liu J.E."/>
            <person name="Manci A.M."/>
            <person name="Nielsen D.A."/>
            <person name="Solomon M.B."/>
            <person name="Breakwell D.P."/>
            <person name="Burnett S.H."/>
            <person name="Grose J.H."/>
        </authorList>
    </citation>
    <scope>NUCLEOTIDE SEQUENCE [LARGE SCALE GENOMIC DNA]</scope>
    <source>
        <strain evidence="17 18">16</strain>
    </source>
</reference>
<comment type="subcellular location">
    <subcellularLocation>
        <location evidence="1 11">Cell outer membrane</location>
        <topology evidence="1 11">Multi-pass membrane protein</topology>
    </subcellularLocation>
</comment>
<dbReference type="SUPFAM" id="SSF56935">
    <property type="entry name" value="Porins"/>
    <property type="match status" value="1"/>
</dbReference>
<dbReference type="GO" id="GO:0044718">
    <property type="term" value="P:siderophore transmembrane transport"/>
    <property type="evidence" value="ECO:0007669"/>
    <property type="project" value="TreeGrafter"/>
</dbReference>
<dbReference type="NCBIfam" id="TIGR01786">
    <property type="entry name" value="TonB-hemlactrns"/>
    <property type="match status" value="1"/>
</dbReference>
<dbReference type="NCBIfam" id="TIGR01785">
    <property type="entry name" value="TonB-hemin"/>
    <property type="match status" value="1"/>
</dbReference>
<dbReference type="InterPro" id="IPR000531">
    <property type="entry name" value="Beta-barrel_TonB"/>
</dbReference>
<proteinExistence type="inferred from homology"/>
<sequence length="722" mass="79523">MRLALLAGTAISSLAASADAQAESSNNYNGFDEITVSAEREPTKLWDTPSTVSVKKAGDIDAKQIKRPQDLVFDEPGVSVGNQPTRTGTTNYVIRGIGENRVRLQIDGVEIPDAPSILIGPGTYTRDYVDFDSLKSVEIVRGPASALYGSDAIGGVVSFVTKDPSDFLRIFEKDWYIGFKAAYDSADHSIAGTTTVAGRSGPVEGMVIYTRRVGDELRPNGSMKPNPQDQALDNVLAKFVFGTPDTGIAKLTFESFHKRTTTEILTDRVVGSTSVFDSDGIDTTDRKRVSLEWSKTIDQWFADDVKASVFYTGVDRTEISKQYRGVGGAPEPNRYRWTSGAFHQDIVGADAQASLSRTFWGFDHDLTYGASFTSTETSRLRKRTETNLTTGTTTNVIAGETYPNKQFPDTRTTKAAAYVQDVARYGAFRLIPAVRFDVYHLDPQPDQAFANGNAAGFKIKEQTEFAISPKLGATYDLNDQLRLVAQYAHGFRAPPYDNANFAYSNPMFGYEILPNGNLKPETSDGFEAGLRGKLEDGSSFQLTGFYNLYRDFIDTEIVGTSSGGLIQYQYRNVNRVTIKGAEARGEWKFRKDWSLFGAVAYAYGTNEETHKGIDSVDPLTAVAALRWSPDESWRLEARIKGVAGKDRVSDPTVFKPGGYSVVDAFASWEPNKNFSLNFGVMNIFDRSYFNARDVAGLLATNTQLELYRSPGRTFAVNATVRF</sequence>
<evidence type="ECO:0000256" key="6">
    <source>
        <dbReference type="ARBA" id="ARBA00022729"/>
    </source>
</evidence>
<feature type="domain" description="TonB-dependent receptor-like beta-barrel" evidence="15">
    <location>
        <begin position="268"/>
        <end position="683"/>
    </location>
</feature>
<dbReference type="PANTHER" id="PTHR30069">
    <property type="entry name" value="TONB-DEPENDENT OUTER MEMBRANE RECEPTOR"/>
    <property type="match status" value="1"/>
</dbReference>
<dbReference type="InterPro" id="IPR036942">
    <property type="entry name" value="Beta-barrel_TonB_sf"/>
</dbReference>
<dbReference type="EMBL" id="LJYW01000001">
    <property type="protein sequence ID" value="KPL53491.1"/>
    <property type="molecule type" value="Genomic_DNA"/>
</dbReference>
<evidence type="ECO:0000259" key="15">
    <source>
        <dbReference type="Pfam" id="PF00593"/>
    </source>
</evidence>
<evidence type="ECO:0000256" key="12">
    <source>
        <dbReference type="PROSITE-ProRule" id="PRU10144"/>
    </source>
</evidence>
<evidence type="ECO:0000256" key="9">
    <source>
        <dbReference type="ARBA" id="ARBA00023170"/>
    </source>
</evidence>
<keyword evidence="4 11" id="KW-1134">Transmembrane beta strand</keyword>
<dbReference type="GO" id="GO:0015232">
    <property type="term" value="F:heme transmembrane transporter activity"/>
    <property type="evidence" value="ECO:0007669"/>
    <property type="project" value="InterPro"/>
</dbReference>
<dbReference type="Pfam" id="PF07715">
    <property type="entry name" value="Plug"/>
    <property type="match status" value="1"/>
</dbReference>
<keyword evidence="3 11" id="KW-0813">Transport</keyword>
<dbReference type="Pfam" id="PF00593">
    <property type="entry name" value="TonB_dep_Rec_b-barrel"/>
    <property type="match status" value="1"/>
</dbReference>
<feature type="chain" id="PRO_5006132182" description="TonB-dependent receptor" evidence="14">
    <location>
        <begin position="23"/>
        <end position="722"/>
    </location>
</feature>
<dbReference type="STRING" id="665126.ABB55_15740"/>
<evidence type="ECO:0000256" key="7">
    <source>
        <dbReference type="ARBA" id="ARBA00023077"/>
    </source>
</evidence>
<dbReference type="PANTHER" id="PTHR30069:SF29">
    <property type="entry name" value="HEMOGLOBIN AND HEMOGLOBIN-HAPTOGLOBIN-BINDING PROTEIN 1-RELATED"/>
    <property type="match status" value="1"/>
</dbReference>
<evidence type="ECO:0000256" key="2">
    <source>
        <dbReference type="ARBA" id="ARBA00009810"/>
    </source>
</evidence>
<dbReference type="InterPro" id="IPR012910">
    <property type="entry name" value="Plug_dom"/>
</dbReference>
<dbReference type="GO" id="GO:0009279">
    <property type="term" value="C:cell outer membrane"/>
    <property type="evidence" value="ECO:0007669"/>
    <property type="project" value="UniProtKB-SubCell"/>
</dbReference>
<organism evidence="17 18">
    <name type="scientific">Prosthecodimorpha hirschii</name>
    <dbReference type="NCBI Taxonomy" id="665126"/>
    <lineage>
        <taxon>Bacteria</taxon>
        <taxon>Pseudomonadati</taxon>
        <taxon>Pseudomonadota</taxon>
        <taxon>Alphaproteobacteria</taxon>
        <taxon>Hyphomicrobiales</taxon>
        <taxon>Ancalomicrobiaceae</taxon>
        <taxon>Prosthecodimorpha</taxon>
    </lineage>
</organism>
<evidence type="ECO:0000256" key="14">
    <source>
        <dbReference type="SAM" id="SignalP"/>
    </source>
</evidence>
<dbReference type="InterPro" id="IPR011276">
    <property type="entry name" value="TonB_haem/Hb_rcpt"/>
</dbReference>
<feature type="signal peptide" evidence="14">
    <location>
        <begin position="1"/>
        <end position="22"/>
    </location>
</feature>
<evidence type="ECO:0000313" key="17">
    <source>
        <dbReference type="EMBL" id="KPL53491.1"/>
    </source>
</evidence>
<dbReference type="InterPro" id="IPR039426">
    <property type="entry name" value="TonB-dep_rcpt-like"/>
</dbReference>
<evidence type="ECO:0000256" key="4">
    <source>
        <dbReference type="ARBA" id="ARBA00022452"/>
    </source>
</evidence>
<dbReference type="PROSITE" id="PS01156">
    <property type="entry name" value="TONB_DEPENDENT_REC_2"/>
    <property type="match status" value="1"/>
</dbReference>
<evidence type="ECO:0008006" key="19">
    <source>
        <dbReference type="Google" id="ProtNLM"/>
    </source>
</evidence>
<keyword evidence="9" id="KW-0675">Receptor</keyword>
<evidence type="ECO:0000313" key="18">
    <source>
        <dbReference type="Proteomes" id="UP000048984"/>
    </source>
</evidence>
<evidence type="ECO:0000256" key="10">
    <source>
        <dbReference type="ARBA" id="ARBA00023237"/>
    </source>
</evidence>
<dbReference type="PROSITE" id="PS52016">
    <property type="entry name" value="TONB_DEPENDENT_REC_3"/>
    <property type="match status" value="1"/>
</dbReference>
<evidence type="ECO:0000256" key="5">
    <source>
        <dbReference type="ARBA" id="ARBA00022692"/>
    </source>
</evidence>
<protein>
    <recommendedName>
        <fullName evidence="19">TonB-dependent receptor</fullName>
    </recommendedName>
</protein>
<keyword evidence="5 11" id="KW-0812">Transmembrane</keyword>
<comment type="caution">
    <text evidence="17">The sequence shown here is derived from an EMBL/GenBank/DDBJ whole genome shotgun (WGS) entry which is preliminary data.</text>
</comment>
<keyword evidence="7 13" id="KW-0798">TonB box</keyword>
<reference evidence="17 18" key="2">
    <citation type="submission" date="2015-10" db="EMBL/GenBank/DDBJ databases">
        <title>Draft Genome Sequence of Prosthecomicrobium hirschii ATCC 27832.</title>
        <authorList>
            <person name="Daniel J."/>
            <person name="Givan S.A."/>
            <person name="Brun Y.V."/>
            <person name="Brown P.J."/>
        </authorList>
    </citation>
    <scope>NUCLEOTIDE SEQUENCE [LARGE SCALE GENOMIC DNA]</scope>
    <source>
        <strain evidence="17 18">16</strain>
    </source>
</reference>
<dbReference type="InterPro" id="IPR010917">
    <property type="entry name" value="TonB_rcpt_CS"/>
</dbReference>
<dbReference type="InterPro" id="IPR037066">
    <property type="entry name" value="Plug_dom_sf"/>
</dbReference>